<comment type="caution">
    <text evidence="1">The sequence shown here is derived from an EMBL/GenBank/DDBJ whole genome shotgun (WGS) entry which is preliminary data.</text>
</comment>
<evidence type="ECO:0000313" key="2">
    <source>
        <dbReference type="Proteomes" id="UP000018031"/>
    </source>
</evidence>
<name>T1DSU0_9PORP</name>
<accession>T1DSU0</accession>
<sequence length="54" mass="6118">MANFLGLVLDLPDFDQGNLIAVAVILLKIFSQNSIPLSFFRQPLKFYSMTSIRN</sequence>
<dbReference type="Proteomes" id="UP000018031">
    <property type="component" value="Unassembled WGS sequence"/>
</dbReference>
<organism evidence="1 2">
    <name type="scientific">Porphyromonas crevioricanis JCM 15906</name>
    <dbReference type="NCBI Taxonomy" id="1305617"/>
    <lineage>
        <taxon>Bacteria</taxon>
        <taxon>Pseudomonadati</taxon>
        <taxon>Bacteroidota</taxon>
        <taxon>Bacteroidia</taxon>
        <taxon>Bacteroidales</taxon>
        <taxon>Porphyromonadaceae</taxon>
        <taxon>Porphyromonas</taxon>
    </lineage>
</organism>
<dbReference type="EMBL" id="BAOU01000044">
    <property type="protein sequence ID" value="GAD05860.1"/>
    <property type="molecule type" value="Genomic_DNA"/>
</dbReference>
<reference evidence="2" key="1">
    <citation type="journal article" date="2013" name="Genome">
        <title>Draft Genome Sequences of Porphyromonas crevioricanis JCM 15906T and Porphyromonas cansulci JCM 13913T Isolated from a Canine Oral Cavity.</title>
        <authorList>
            <person name="Sakamoto M."/>
            <person name="Tanaka N."/>
            <person name="Shiwa Y."/>
            <person name="Yoshikawa H."/>
            <person name="Ohkuma M."/>
        </authorList>
    </citation>
    <scope>NUCLEOTIDE SEQUENCE [LARGE SCALE GENOMIC DNA]</scope>
    <source>
        <strain evidence="2">JCM 15906</strain>
    </source>
</reference>
<evidence type="ECO:0000313" key="1">
    <source>
        <dbReference type="EMBL" id="GAD05860.1"/>
    </source>
</evidence>
<protein>
    <submittedName>
        <fullName evidence="1">Uncharacterized protein</fullName>
    </submittedName>
</protein>
<reference evidence="1 2" key="2">
    <citation type="journal article" date="2013" name="Genome Announc.">
        <title>Draft Genome Sequences of Porphyromonas crevioricanis JCM 15906T and Porphyromonas cansulci JCM 13913T Isolated from a Canine Oral Cavity.</title>
        <authorList>
            <person name="Sakamoto M."/>
            <person name="Tanaka N."/>
            <person name="Shiwa Y."/>
            <person name="Yoshikawa H."/>
            <person name="Ohkuma M."/>
        </authorList>
    </citation>
    <scope>NUCLEOTIDE SEQUENCE [LARGE SCALE GENOMIC DNA]</scope>
    <source>
        <strain evidence="1 2">JCM 15906</strain>
    </source>
</reference>
<gene>
    <name evidence="1" type="ORF">PORCRE_1569</name>
</gene>
<proteinExistence type="predicted"/>
<dbReference type="AlphaFoldDB" id="T1DSU0"/>